<organism evidence="1 2">
    <name type="scientific">Hymenobacter fodinae</name>
    <dbReference type="NCBI Taxonomy" id="2510796"/>
    <lineage>
        <taxon>Bacteria</taxon>
        <taxon>Pseudomonadati</taxon>
        <taxon>Bacteroidota</taxon>
        <taxon>Cytophagia</taxon>
        <taxon>Cytophagales</taxon>
        <taxon>Hymenobacteraceae</taxon>
        <taxon>Hymenobacter</taxon>
    </lineage>
</organism>
<dbReference type="RefSeq" id="WP_135434247.1">
    <property type="nucleotide sequence ID" value="NZ_SRLA01000002.1"/>
</dbReference>
<reference evidence="1 2" key="1">
    <citation type="submission" date="2019-04" db="EMBL/GenBank/DDBJ databases">
        <authorList>
            <person name="Feng G."/>
            <person name="Zhang J."/>
            <person name="Zhu H."/>
        </authorList>
    </citation>
    <scope>NUCLEOTIDE SEQUENCE [LARGE SCALE GENOMIC DNA]</scope>
    <source>
        <strain evidence="1 2">92R-1</strain>
    </source>
</reference>
<protein>
    <submittedName>
        <fullName evidence="1">Uncharacterized protein</fullName>
    </submittedName>
</protein>
<dbReference type="AlphaFoldDB" id="A0A4Z0PA64"/>
<accession>A0A4Z0PA64</accession>
<gene>
    <name evidence="1" type="ORF">EU556_11515</name>
</gene>
<dbReference type="Proteomes" id="UP000298337">
    <property type="component" value="Unassembled WGS sequence"/>
</dbReference>
<keyword evidence="2" id="KW-1185">Reference proteome</keyword>
<comment type="caution">
    <text evidence="1">The sequence shown here is derived from an EMBL/GenBank/DDBJ whole genome shotgun (WGS) entry which is preliminary data.</text>
</comment>
<dbReference type="EMBL" id="SRLA01000002">
    <property type="protein sequence ID" value="TGE08337.1"/>
    <property type="molecule type" value="Genomic_DNA"/>
</dbReference>
<sequence>MAASQPKDTGFLCLGKRSGKQKIKNSTIINQYGMGNIAAVPSKTEAPVQLGPGNKATDNREAGAGGGAVGIGKGNMFTASTNGSGYALVRVCWSNAGQRYGGWILRNHASTWAWVPARRKLA</sequence>
<proteinExistence type="predicted"/>
<name>A0A4Z0PA64_9BACT</name>
<evidence type="ECO:0000313" key="1">
    <source>
        <dbReference type="EMBL" id="TGE08337.1"/>
    </source>
</evidence>
<evidence type="ECO:0000313" key="2">
    <source>
        <dbReference type="Proteomes" id="UP000298337"/>
    </source>
</evidence>